<dbReference type="Gene3D" id="3.10.20.30">
    <property type="match status" value="1"/>
</dbReference>
<evidence type="ECO:0000313" key="2">
    <source>
        <dbReference type="Proteomes" id="UP000320776"/>
    </source>
</evidence>
<dbReference type="SUPFAM" id="SSF54285">
    <property type="entry name" value="MoaD/ThiS"/>
    <property type="match status" value="1"/>
</dbReference>
<gene>
    <name evidence="1" type="ORF">SPTER_22530</name>
</gene>
<dbReference type="OrthoDB" id="9810692at2"/>
<reference evidence="1 2" key="1">
    <citation type="submission" date="2019-02" db="EMBL/GenBank/DDBJ databases">
        <title>Closed genome of Sporomusa termitida DSM 4440.</title>
        <authorList>
            <person name="Poehlein A."/>
            <person name="Daniel R."/>
        </authorList>
    </citation>
    <scope>NUCLEOTIDE SEQUENCE [LARGE SCALE GENOMIC DNA]</scope>
    <source>
        <strain evidence="1 2">DSM 4440</strain>
    </source>
</reference>
<sequence>MRLTVNGKDLQMPVGVTIAELVGKQGFNPEVIVIEHNQQIVKKEEWQATVLQPEDCLEVVTFVGGG</sequence>
<dbReference type="RefSeq" id="WP_144350467.1">
    <property type="nucleotide sequence ID" value="NZ_CP036259.1"/>
</dbReference>
<dbReference type="InterPro" id="IPR010035">
    <property type="entry name" value="Thi_S"/>
</dbReference>
<evidence type="ECO:0000313" key="1">
    <source>
        <dbReference type="EMBL" id="QDR80914.1"/>
    </source>
</evidence>
<dbReference type="AlphaFoldDB" id="A0A517DU82"/>
<proteinExistence type="predicted"/>
<dbReference type="Pfam" id="PF02597">
    <property type="entry name" value="ThiS"/>
    <property type="match status" value="1"/>
</dbReference>
<name>A0A517DU82_9FIRM</name>
<dbReference type="CDD" id="cd00565">
    <property type="entry name" value="Ubl_ThiS"/>
    <property type="match status" value="1"/>
</dbReference>
<dbReference type="Proteomes" id="UP000320776">
    <property type="component" value="Chromosome"/>
</dbReference>
<organism evidence="1 2">
    <name type="scientific">Sporomusa termitida</name>
    <dbReference type="NCBI Taxonomy" id="2377"/>
    <lineage>
        <taxon>Bacteria</taxon>
        <taxon>Bacillati</taxon>
        <taxon>Bacillota</taxon>
        <taxon>Negativicutes</taxon>
        <taxon>Selenomonadales</taxon>
        <taxon>Sporomusaceae</taxon>
        <taxon>Sporomusa</taxon>
    </lineage>
</organism>
<keyword evidence="2" id="KW-1185">Reference proteome</keyword>
<dbReference type="EMBL" id="CP036259">
    <property type="protein sequence ID" value="QDR80914.1"/>
    <property type="molecule type" value="Genomic_DNA"/>
</dbReference>
<dbReference type="InterPro" id="IPR016155">
    <property type="entry name" value="Mopterin_synth/thiamin_S_b"/>
</dbReference>
<dbReference type="NCBIfam" id="TIGR01683">
    <property type="entry name" value="thiS"/>
    <property type="match status" value="1"/>
</dbReference>
<accession>A0A517DU82</accession>
<dbReference type="PANTHER" id="PTHR34472">
    <property type="entry name" value="SULFUR CARRIER PROTEIN THIS"/>
    <property type="match status" value="1"/>
</dbReference>
<dbReference type="KEGG" id="sted:SPTER_22530"/>
<protein>
    <submittedName>
        <fullName evidence="1">ThiS: thiamine biosynthesis protein ThiS</fullName>
    </submittedName>
</protein>
<dbReference type="InterPro" id="IPR003749">
    <property type="entry name" value="ThiS/MoaD-like"/>
</dbReference>
<dbReference type="PANTHER" id="PTHR34472:SF1">
    <property type="entry name" value="SULFUR CARRIER PROTEIN THIS"/>
    <property type="match status" value="1"/>
</dbReference>
<dbReference type="InterPro" id="IPR012675">
    <property type="entry name" value="Beta-grasp_dom_sf"/>
</dbReference>